<protein>
    <recommendedName>
        <fullName evidence="4">Roadblock/LC7 domain-containing protein</fullName>
    </recommendedName>
</protein>
<evidence type="ECO:0000256" key="1">
    <source>
        <dbReference type="SAM" id="MobiDB-lite"/>
    </source>
</evidence>
<dbReference type="Proteomes" id="UP000305709">
    <property type="component" value="Unassembled WGS sequence"/>
</dbReference>
<feature type="region of interest" description="Disordered" evidence="1">
    <location>
        <begin position="1"/>
        <end position="67"/>
    </location>
</feature>
<feature type="compositionally biased region" description="Low complexity" evidence="1">
    <location>
        <begin position="54"/>
        <end position="67"/>
    </location>
</feature>
<dbReference type="AlphaFoldDB" id="A0A5C4NE14"/>
<evidence type="ECO:0000313" key="2">
    <source>
        <dbReference type="EMBL" id="TNC72981.1"/>
    </source>
</evidence>
<sequence length="183" mass="19019">MKLFQRTGALGGDDAATGHSYGARGGGLRRPPVAPPEPDAAWAPRPEVAPSPDPVHAAAPDHAPDPAQAMADRLPELADLPGLVSACLADRDSGLPLGALGDRLDPEAVAASAAQTLRTALRVAEGLDTDDRPEEILATFGSQIHLLRPLDAAPGVLLHLVLDRARTNLGMVRLRLRALDPSA</sequence>
<organism evidence="2 3">
    <name type="scientific">Rubellimicrobium roseum</name>
    <dbReference type="NCBI Taxonomy" id="687525"/>
    <lineage>
        <taxon>Bacteria</taxon>
        <taxon>Pseudomonadati</taxon>
        <taxon>Pseudomonadota</taxon>
        <taxon>Alphaproteobacteria</taxon>
        <taxon>Rhodobacterales</taxon>
        <taxon>Roseobacteraceae</taxon>
        <taxon>Rubellimicrobium</taxon>
    </lineage>
</organism>
<reference evidence="2 3" key="1">
    <citation type="submission" date="2019-06" db="EMBL/GenBank/DDBJ databases">
        <authorList>
            <person name="Jiang L."/>
        </authorList>
    </citation>
    <scope>NUCLEOTIDE SEQUENCE [LARGE SCALE GENOMIC DNA]</scope>
    <source>
        <strain evidence="2 3">YIM 48858</strain>
    </source>
</reference>
<dbReference type="RefSeq" id="WP_139080860.1">
    <property type="nucleotide sequence ID" value="NZ_VDFV01000005.1"/>
</dbReference>
<dbReference type="OrthoDB" id="3781969at2"/>
<comment type="caution">
    <text evidence="2">The sequence shown here is derived from an EMBL/GenBank/DDBJ whole genome shotgun (WGS) entry which is preliminary data.</text>
</comment>
<dbReference type="Gene3D" id="3.30.450.30">
    <property type="entry name" value="Dynein light chain 2a, cytoplasmic"/>
    <property type="match status" value="1"/>
</dbReference>
<evidence type="ECO:0000313" key="3">
    <source>
        <dbReference type="Proteomes" id="UP000305709"/>
    </source>
</evidence>
<gene>
    <name evidence="2" type="ORF">FHG71_06700</name>
</gene>
<proteinExistence type="predicted"/>
<dbReference type="SUPFAM" id="SSF103196">
    <property type="entry name" value="Roadblock/LC7 domain"/>
    <property type="match status" value="1"/>
</dbReference>
<keyword evidence="3" id="KW-1185">Reference proteome</keyword>
<accession>A0A5C4NE14</accession>
<name>A0A5C4NE14_9RHOB</name>
<evidence type="ECO:0008006" key="4">
    <source>
        <dbReference type="Google" id="ProtNLM"/>
    </source>
</evidence>
<dbReference type="EMBL" id="VDFV01000005">
    <property type="protein sequence ID" value="TNC72981.1"/>
    <property type="molecule type" value="Genomic_DNA"/>
</dbReference>